<name>A0A7X0JVC6_9GAMM</name>
<dbReference type="AlphaFoldDB" id="A0A7X0JVC6"/>
<comment type="caution">
    <text evidence="2">The sequence shown here is derived from an EMBL/GenBank/DDBJ whole genome shotgun (WGS) entry which is preliminary data.</text>
</comment>
<keyword evidence="1" id="KW-0732">Signal</keyword>
<feature type="signal peptide" evidence="1">
    <location>
        <begin position="1"/>
        <end position="22"/>
    </location>
</feature>
<feature type="chain" id="PRO_5030685275" evidence="1">
    <location>
        <begin position="23"/>
        <end position="137"/>
    </location>
</feature>
<organism evidence="2 3">
    <name type="scientific">Pseudoteredinibacter isoporae</name>
    <dbReference type="NCBI Taxonomy" id="570281"/>
    <lineage>
        <taxon>Bacteria</taxon>
        <taxon>Pseudomonadati</taxon>
        <taxon>Pseudomonadota</taxon>
        <taxon>Gammaproteobacteria</taxon>
        <taxon>Cellvibrionales</taxon>
        <taxon>Cellvibrionaceae</taxon>
        <taxon>Pseudoteredinibacter</taxon>
    </lineage>
</organism>
<accession>A0A7X0JVC6</accession>
<reference evidence="2 3" key="1">
    <citation type="submission" date="2020-08" db="EMBL/GenBank/DDBJ databases">
        <title>Genomic Encyclopedia of Type Strains, Phase IV (KMG-IV): sequencing the most valuable type-strain genomes for metagenomic binning, comparative biology and taxonomic classification.</title>
        <authorList>
            <person name="Goeker M."/>
        </authorList>
    </citation>
    <scope>NUCLEOTIDE SEQUENCE [LARGE SCALE GENOMIC DNA]</scope>
    <source>
        <strain evidence="2 3">DSM 22368</strain>
    </source>
</reference>
<evidence type="ECO:0000313" key="3">
    <source>
        <dbReference type="Proteomes" id="UP000528457"/>
    </source>
</evidence>
<proteinExistence type="predicted"/>
<dbReference type="Proteomes" id="UP000528457">
    <property type="component" value="Unassembled WGS sequence"/>
</dbReference>
<sequence>MKPFLISSLLAFFLAFPTWAYAQEDDEDCVYAVDIEDEDMSDYNICGKNSGINKILNDLMDDSAKGSTASKEFKENVEKVAEVKVDWLKSPEALSKRRFELLQLIARECPKGFEVKGEKYAVGPNNALDLQFDYRCN</sequence>
<dbReference type="InParanoid" id="A0A7X0JVC6"/>
<dbReference type="RefSeq" id="WP_166845102.1">
    <property type="nucleotide sequence ID" value="NZ_JAAONY010000002.1"/>
</dbReference>
<dbReference type="EMBL" id="JACHHT010000002">
    <property type="protein sequence ID" value="MBB6522847.1"/>
    <property type="molecule type" value="Genomic_DNA"/>
</dbReference>
<evidence type="ECO:0000256" key="1">
    <source>
        <dbReference type="SAM" id="SignalP"/>
    </source>
</evidence>
<protein>
    <submittedName>
        <fullName evidence="2">Uncharacterized protein</fullName>
    </submittedName>
</protein>
<evidence type="ECO:0000313" key="2">
    <source>
        <dbReference type="EMBL" id="MBB6522847.1"/>
    </source>
</evidence>
<keyword evidence="3" id="KW-1185">Reference proteome</keyword>
<gene>
    <name evidence="2" type="ORF">HNR48_003132</name>
</gene>